<sequence length="176" mass="18594">MPHVPGLKKRVPIDEPMLVDWTLMSKGRIGGKIYGSNHFLSGEQVTTSPIVAGTIQNYSFVETENGTRYFLCSDPHKGVDGRSECDSYANDFDSEGSSTVSSTTWSGSRSGSGSRTSMGTSSRESSYASSTESGLRSEFAGEVSLAETSMVSELSSASSTMTGTTTSTGSSWTESS</sequence>
<gene>
    <name evidence="2" type="ORF">OSIN01602_LOCUS4380</name>
</gene>
<organism evidence="2">
    <name type="scientific">Trieres chinensis</name>
    <name type="common">Marine centric diatom</name>
    <name type="synonym">Odontella sinensis</name>
    <dbReference type="NCBI Taxonomy" id="1514140"/>
    <lineage>
        <taxon>Eukaryota</taxon>
        <taxon>Sar</taxon>
        <taxon>Stramenopiles</taxon>
        <taxon>Ochrophyta</taxon>
        <taxon>Bacillariophyta</taxon>
        <taxon>Mediophyceae</taxon>
        <taxon>Biddulphiophycidae</taxon>
        <taxon>Eupodiscales</taxon>
        <taxon>Parodontellaceae</taxon>
        <taxon>Trieres</taxon>
    </lineage>
</organism>
<accession>A0A7S1Z3T0</accession>
<protein>
    <submittedName>
        <fullName evidence="2">Uncharacterized protein</fullName>
    </submittedName>
</protein>
<proteinExistence type="predicted"/>
<feature type="compositionally biased region" description="Low complexity" evidence="1">
    <location>
        <begin position="95"/>
        <end position="133"/>
    </location>
</feature>
<dbReference type="EMBL" id="HBGO01007762">
    <property type="protein sequence ID" value="CAD9327778.1"/>
    <property type="molecule type" value="Transcribed_RNA"/>
</dbReference>
<feature type="region of interest" description="Disordered" evidence="1">
    <location>
        <begin position="87"/>
        <end position="176"/>
    </location>
</feature>
<evidence type="ECO:0000313" key="2">
    <source>
        <dbReference type="EMBL" id="CAD9327778.1"/>
    </source>
</evidence>
<evidence type="ECO:0000256" key="1">
    <source>
        <dbReference type="SAM" id="MobiDB-lite"/>
    </source>
</evidence>
<name>A0A7S1Z3T0_TRICV</name>
<dbReference type="AlphaFoldDB" id="A0A7S1Z3T0"/>
<reference evidence="2" key="1">
    <citation type="submission" date="2021-01" db="EMBL/GenBank/DDBJ databases">
        <authorList>
            <person name="Corre E."/>
            <person name="Pelletier E."/>
            <person name="Niang G."/>
            <person name="Scheremetjew M."/>
            <person name="Finn R."/>
            <person name="Kale V."/>
            <person name="Holt S."/>
            <person name="Cochrane G."/>
            <person name="Meng A."/>
            <person name="Brown T."/>
            <person name="Cohen L."/>
        </authorList>
    </citation>
    <scope>NUCLEOTIDE SEQUENCE</scope>
    <source>
        <strain evidence="2">Grunow 1884</strain>
    </source>
</reference>
<feature type="compositionally biased region" description="Low complexity" evidence="1">
    <location>
        <begin position="155"/>
        <end position="176"/>
    </location>
</feature>